<dbReference type="EC" id="3.1.3.83" evidence="5"/>
<dbReference type="RefSeq" id="WP_080063961.1">
    <property type="nucleotide sequence ID" value="NZ_MZGX01000008.1"/>
</dbReference>
<evidence type="ECO:0000256" key="2">
    <source>
        <dbReference type="ARBA" id="ARBA00022723"/>
    </source>
</evidence>
<keyword evidence="1" id="KW-0963">Cytoplasm</keyword>
<gene>
    <name evidence="5" type="primary">gmhB</name>
    <name evidence="5" type="ORF">CLHUN_15130</name>
</gene>
<sequence>MMAVILAGGLGTRLKEYTKEEVPKPMVKINGEPILQYQLKNLKKYGINEIIMVLGYMGNKIKEYFGDGTKFGVTIKYFEETIPLGTAGALYYLGNILQKQFIVVYGDIIFDMDFDRFISFHSKNGAVCSMVIHPNNHPFDSDVIVLDNNNKVTEILEKNQNRDFYYNNCVIAGVFLLDISILEYIKEGKKLDLEKDVVMKMLPTKKVFGYRTTEYLKDMGTPERYLLVQEHISKGIVAHGNLSNRQKAVFLDRDGTINKYCGLVSKPEEMEILEEAYTAIKLLNNSEYLCIVITNQPVIARNLCTIDDLNNIHKKLDYELGVRGVYIDDLYYCPHHPDKGYPEENKLYKVECECRKPKTGLVQKAAEKYNIDLSASYFIGDTTVDVQTGKNSGMKTILLASGEGGKDAKYEAIPDYFAADILEAVKIVIPE</sequence>
<dbReference type="InterPro" id="IPR006543">
    <property type="entry name" value="Histidinol-phos"/>
</dbReference>
<dbReference type="CDD" id="cd04181">
    <property type="entry name" value="NTP_transferase"/>
    <property type="match status" value="1"/>
</dbReference>
<dbReference type="NCBIfam" id="TIGR01656">
    <property type="entry name" value="Histidinol-ppas"/>
    <property type="match status" value="1"/>
</dbReference>
<evidence type="ECO:0000259" key="4">
    <source>
        <dbReference type="Pfam" id="PF00483"/>
    </source>
</evidence>
<dbReference type="SUPFAM" id="SSF53448">
    <property type="entry name" value="Nucleotide-diphospho-sugar transferases"/>
    <property type="match status" value="1"/>
</dbReference>
<dbReference type="OrthoDB" id="9801899at2"/>
<proteinExistence type="predicted"/>
<dbReference type="Gene3D" id="3.90.550.10">
    <property type="entry name" value="Spore Coat Polysaccharide Biosynthesis Protein SpsA, Chain A"/>
    <property type="match status" value="1"/>
</dbReference>
<dbReference type="GO" id="GO:0046872">
    <property type="term" value="F:metal ion binding"/>
    <property type="evidence" value="ECO:0007669"/>
    <property type="project" value="UniProtKB-KW"/>
</dbReference>
<name>A0A1V4SKY8_RUMHU</name>
<dbReference type="InterPro" id="IPR029044">
    <property type="entry name" value="Nucleotide-diphossugar_trans"/>
</dbReference>
<reference evidence="5 6" key="1">
    <citation type="submission" date="2017-03" db="EMBL/GenBank/DDBJ databases">
        <title>Genome sequence of Clostridium hungatei DSM 14427.</title>
        <authorList>
            <person name="Poehlein A."/>
            <person name="Daniel R."/>
        </authorList>
    </citation>
    <scope>NUCLEOTIDE SEQUENCE [LARGE SCALE GENOMIC DNA]</scope>
    <source>
        <strain evidence="5 6">DSM 14427</strain>
    </source>
</reference>
<protein>
    <submittedName>
        <fullName evidence="5">D-glycero-alpha-D-manno-heptose-1,7-bisphosphate 7-phosphatase</fullName>
        <ecNumber evidence="5">3.1.3.83</ecNumber>
    </submittedName>
</protein>
<keyword evidence="6" id="KW-1185">Reference proteome</keyword>
<evidence type="ECO:0000256" key="1">
    <source>
        <dbReference type="ARBA" id="ARBA00022490"/>
    </source>
</evidence>
<keyword evidence="3 5" id="KW-0378">Hydrolase</keyword>
<dbReference type="InterPro" id="IPR023214">
    <property type="entry name" value="HAD_sf"/>
</dbReference>
<dbReference type="Gene3D" id="3.40.50.1000">
    <property type="entry name" value="HAD superfamily/HAD-like"/>
    <property type="match status" value="1"/>
</dbReference>
<dbReference type="Proteomes" id="UP000191554">
    <property type="component" value="Unassembled WGS sequence"/>
</dbReference>
<accession>A0A1V4SKY8</accession>
<keyword evidence="2" id="KW-0479">Metal-binding</keyword>
<comment type="caution">
    <text evidence="5">The sequence shown here is derived from an EMBL/GenBank/DDBJ whole genome shotgun (WGS) entry which is preliminary data.</text>
</comment>
<dbReference type="AlphaFoldDB" id="A0A1V4SKY8"/>
<dbReference type="EMBL" id="MZGX01000008">
    <property type="protein sequence ID" value="OPX44520.1"/>
    <property type="molecule type" value="Genomic_DNA"/>
</dbReference>
<dbReference type="InterPro" id="IPR006549">
    <property type="entry name" value="HAD-SF_hydro_IIIA"/>
</dbReference>
<dbReference type="InterPro" id="IPR005835">
    <property type="entry name" value="NTP_transferase_dom"/>
</dbReference>
<dbReference type="SUPFAM" id="SSF56784">
    <property type="entry name" value="HAD-like"/>
    <property type="match status" value="1"/>
</dbReference>
<dbReference type="InterPro" id="IPR036412">
    <property type="entry name" value="HAD-like_sf"/>
</dbReference>
<dbReference type="GO" id="GO:0016791">
    <property type="term" value="F:phosphatase activity"/>
    <property type="evidence" value="ECO:0007669"/>
    <property type="project" value="InterPro"/>
</dbReference>
<evidence type="ECO:0000313" key="6">
    <source>
        <dbReference type="Proteomes" id="UP000191554"/>
    </source>
</evidence>
<dbReference type="CDD" id="cd07503">
    <property type="entry name" value="HAD_HisB-N"/>
    <property type="match status" value="1"/>
</dbReference>
<dbReference type="Pfam" id="PF13242">
    <property type="entry name" value="Hydrolase_like"/>
    <property type="match status" value="1"/>
</dbReference>
<evidence type="ECO:0000313" key="5">
    <source>
        <dbReference type="EMBL" id="OPX44520.1"/>
    </source>
</evidence>
<organism evidence="5 6">
    <name type="scientific">Ruminiclostridium hungatei</name>
    <name type="common">Clostridium hungatei</name>
    <dbReference type="NCBI Taxonomy" id="48256"/>
    <lineage>
        <taxon>Bacteria</taxon>
        <taxon>Bacillati</taxon>
        <taxon>Bacillota</taxon>
        <taxon>Clostridia</taxon>
        <taxon>Eubacteriales</taxon>
        <taxon>Oscillospiraceae</taxon>
        <taxon>Ruminiclostridium</taxon>
    </lineage>
</organism>
<dbReference type="Pfam" id="PF00483">
    <property type="entry name" value="NTP_transferase"/>
    <property type="match status" value="1"/>
</dbReference>
<dbReference type="NCBIfam" id="TIGR01662">
    <property type="entry name" value="HAD-SF-IIIA"/>
    <property type="match status" value="1"/>
</dbReference>
<dbReference type="InterPro" id="IPR050486">
    <property type="entry name" value="Mannose-1P_guanyltransferase"/>
</dbReference>
<dbReference type="PANTHER" id="PTHR22572">
    <property type="entry name" value="SUGAR-1-PHOSPHATE GUANYL TRANSFERASE"/>
    <property type="match status" value="1"/>
</dbReference>
<dbReference type="STRING" id="48256.CLHUN_15130"/>
<feature type="domain" description="Nucleotidyl transferase" evidence="4">
    <location>
        <begin position="3"/>
        <end position="233"/>
    </location>
</feature>
<evidence type="ECO:0000256" key="3">
    <source>
        <dbReference type="ARBA" id="ARBA00022801"/>
    </source>
</evidence>